<dbReference type="OrthoDB" id="2626448at2"/>
<protein>
    <submittedName>
        <fullName evidence="1">Uncharacterized protein</fullName>
    </submittedName>
</protein>
<name>A0A433X1G2_9BACL</name>
<sequence>MHAFGSELKQDSHFQDHLEHAIPVQIYRHGIHVDIGWIRDFDEHAVLVGDTLYRRTAYSFISRPGY</sequence>
<comment type="caution">
    <text evidence="1">The sequence shown here is derived from an EMBL/GenBank/DDBJ whole genome shotgun (WGS) entry which is preliminary data.</text>
</comment>
<gene>
    <name evidence="1" type="ORF">EJP77_20105</name>
</gene>
<dbReference type="RefSeq" id="WP_127201051.1">
    <property type="nucleotide sequence ID" value="NZ_RZNX01000016.1"/>
</dbReference>
<dbReference type="Proteomes" id="UP000272464">
    <property type="component" value="Unassembled WGS sequence"/>
</dbReference>
<evidence type="ECO:0000313" key="2">
    <source>
        <dbReference type="Proteomes" id="UP000272464"/>
    </source>
</evidence>
<organism evidence="1 2">
    <name type="scientific">Paenibacillus zeisoli</name>
    <dbReference type="NCBI Taxonomy" id="2496267"/>
    <lineage>
        <taxon>Bacteria</taxon>
        <taxon>Bacillati</taxon>
        <taxon>Bacillota</taxon>
        <taxon>Bacilli</taxon>
        <taxon>Bacillales</taxon>
        <taxon>Paenibacillaceae</taxon>
        <taxon>Paenibacillus</taxon>
    </lineage>
</organism>
<dbReference type="EMBL" id="RZNX01000016">
    <property type="protein sequence ID" value="RUT27722.1"/>
    <property type="molecule type" value="Genomic_DNA"/>
</dbReference>
<accession>A0A433X1G2</accession>
<dbReference type="AlphaFoldDB" id="A0A433X1G2"/>
<proteinExistence type="predicted"/>
<keyword evidence="2" id="KW-1185">Reference proteome</keyword>
<reference evidence="1 2" key="1">
    <citation type="submission" date="2018-12" db="EMBL/GenBank/DDBJ databases">
        <authorList>
            <person name="Sun L."/>
            <person name="Chen Z."/>
        </authorList>
    </citation>
    <scope>NUCLEOTIDE SEQUENCE [LARGE SCALE GENOMIC DNA]</scope>
    <source>
        <strain evidence="1 2">3-5-3</strain>
    </source>
</reference>
<evidence type="ECO:0000313" key="1">
    <source>
        <dbReference type="EMBL" id="RUT27722.1"/>
    </source>
</evidence>